<sequence length="661" mass="73991">LPLIRGIKGVCLKSRHGFTLVELIVVITILAILGTFGFMAFSGFQKDARDSKRITNISTIAAGFDINMAAGKLINTSETSTGYNIVITGSTFTMTGYYGQVNNKLLDSLKVYSKDITTTTDYPYSYSYFPTEKKYQVSSFLENSSNLPTAMNFIDQTYADTSTGYVYIKGNFSATWWVNSLIPSTAAWTNATGTPKIISGSDTVVPGTSASTPPPPVVCASWYESDWVNCVNYTKLLIHSNEIYGWVSILDSSPNNQTITAFSGAHHEANSPLGGSSIFFDGTGDYLSLADSEDWNFGTGDFTIDFWVNFDVTRENAWIGSSQDSNNGFYMYFNTTQWVVFNAIIGPDTYIFPTSLKQWNITGWQSNKWYNVAIARSWNTWTIYRDGVSIATAINTATFPNLTSPLMIGRAPGVTDFKGFLDEFRISKWIARWTTNFTPSTTRYIADSYTKLLIHSNTTDWSIVFTDSETTPKAITGYGDTKHKIIPAKFGNSSLSFDWIDDYLSMPDSEDWSFGSGDFTVDTWVLFNDVTGYKYIVFKGDQSSWSTVGIDIHIQNSSFLEARLNFTDSTQQYLATGSLPSISTWYHIALVRKNNIVSLYLNGSLVQSADIGTKIIQSNSYPLYIWTRTDWYKLNGYIDELRISKWTARWTSNFTPPTAPY</sequence>
<dbReference type="Pfam" id="PF13385">
    <property type="entry name" value="Laminin_G_3"/>
    <property type="match status" value="2"/>
</dbReference>
<proteinExistence type="predicted"/>
<protein>
    <submittedName>
        <fullName evidence="2">Gp88</fullName>
    </submittedName>
</protein>
<gene>
    <name evidence="2" type="ORF">ACD_71C00025G0002</name>
</gene>
<feature type="non-terminal residue" evidence="2">
    <location>
        <position position="1"/>
    </location>
</feature>
<dbReference type="InterPro" id="IPR013320">
    <property type="entry name" value="ConA-like_dom_sf"/>
</dbReference>
<keyword evidence="1" id="KW-0812">Transmembrane</keyword>
<dbReference type="PANTHER" id="PTHR42535">
    <property type="entry name" value="OOKINETE PROTEIN, PUTATIVE-RELATED"/>
    <property type="match status" value="1"/>
</dbReference>
<comment type="caution">
    <text evidence="2">The sequence shown here is derived from an EMBL/GenBank/DDBJ whole genome shotgun (WGS) entry which is preliminary data.</text>
</comment>
<dbReference type="InterPro" id="IPR012902">
    <property type="entry name" value="N_methyl_site"/>
</dbReference>
<dbReference type="InterPro" id="IPR045584">
    <property type="entry name" value="Pilin-like"/>
</dbReference>
<dbReference type="NCBIfam" id="TIGR02532">
    <property type="entry name" value="IV_pilin_GFxxxE"/>
    <property type="match status" value="1"/>
</dbReference>
<keyword evidence="1" id="KW-1133">Transmembrane helix</keyword>
<evidence type="ECO:0000256" key="1">
    <source>
        <dbReference type="SAM" id="Phobius"/>
    </source>
</evidence>
<reference evidence="2" key="1">
    <citation type="journal article" date="2012" name="Science">
        <title>Fermentation, hydrogen, and sulfur metabolism in multiple uncultivated bacterial phyla.</title>
        <authorList>
            <person name="Wrighton K.C."/>
            <person name="Thomas B.C."/>
            <person name="Sharon I."/>
            <person name="Miller C.S."/>
            <person name="Castelle C.J."/>
            <person name="VerBerkmoes N.C."/>
            <person name="Wilkins M.J."/>
            <person name="Hettich R.L."/>
            <person name="Lipton M.S."/>
            <person name="Williams K.H."/>
            <person name="Long P.E."/>
            <person name="Banfield J.F."/>
        </authorList>
    </citation>
    <scope>NUCLEOTIDE SEQUENCE [LARGE SCALE GENOMIC DNA]</scope>
</reference>
<organism evidence="2">
    <name type="scientific">uncultured bacterium</name>
    <name type="common">gcode 4</name>
    <dbReference type="NCBI Taxonomy" id="1234023"/>
    <lineage>
        <taxon>Bacteria</taxon>
        <taxon>environmental samples</taxon>
    </lineage>
</organism>
<dbReference type="Pfam" id="PF07963">
    <property type="entry name" value="N_methyl"/>
    <property type="match status" value="1"/>
</dbReference>
<dbReference type="EMBL" id="AMFJ01028756">
    <property type="protein sequence ID" value="EKD44736.1"/>
    <property type="molecule type" value="Genomic_DNA"/>
</dbReference>
<accession>K1Z693</accession>
<evidence type="ECO:0000313" key="2">
    <source>
        <dbReference type="EMBL" id="EKD44736.1"/>
    </source>
</evidence>
<dbReference type="Gene3D" id="2.60.120.200">
    <property type="match status" value="2"/>
</dbReference>
<dbReference type="SUPFAM" id="SSF54523">
    <property type="entry name" value="Pili subunits"/>
    <property type="match status" value="1"/>
</dbReference>
<dbReference type="SUPFAM" id="SSF49899">
    <property type="entry name" value="Concanavalin A-like lectins/glucanases"/>
    <property type="match status" value="2"/>
</dbReference>
<dbReference type="PROSITE" id="PS00409">
    <property type="entry name" value="PROKAR_NTER_METHYL"/>
    <property type="match status" value="1"/>
</dbReference>
<dbReference type="Gene3D" id="3.30.700.10">
    <property type="entry name" value="Glycoprotein, Type 4 Pilin"/>
    <property type="match status" value="1"/>
</dbReference>
<feature type="transmembrane region" description="Helical" evidence="1">
    <location>
        <begin position="20"/>
        <end position="44"/>
    </location>
</feature>
<dbReference type="AlphaFoldDB" id="K1Z693"/>
<keyword evidence="1" id="KW-0472">Membrane</keyword>
<dbReference type="PANTHER" id="PTHR42535:SF2">
    <property type="entry name" value="CHROMOSOME UNDETERMINED SCAFFOLD_146, WHOLE GENOME SHOTGUN SEQUENCE"/>
    <property type="match status" value="1"/>
</dbReference>
<name>K1Z693_9BACT</name>